<organism evidence="6">
    <name type="scientific">Veillonella ratti</name>
    <dbReference type="NCBI Taxonomy" id="103892"/>
    <lineage>
        <taxon>Bacteria</taxon>
        <taxon>Bacillati</taxon>
        <taxon>Bacillota</taxon>
        <taxon>Negativicutes</taxon>
        <taxon>Veillonellales</taxon>
        <taxon>Veillonellaceae</taxon>
        <taxon>Veillonella</taxon>
    </lineage>
</organism>
<dbReference type="EMBL" id="CACRUX010000067">
    <property type="protein sequence ID" value="VYU38047.1"/>
    <property type="molecule type" value="Genomic_DNA"/>
</dbReference>
<keyword evidence="1" id="KW-0805">Transcription regulation</keyword>
<dbReference type="PANTHER" id="PTHR43280">
    <property type="entry name" value="ARAC-FAMILY TRANSCRIPTIONAL REGULATOR"/>
    <property type="match status" value="1"/>
</dbReference>
<dbReference type="Pfam" id="PF12833">
    <property type="entry name" value="HTH_18"/>
    <property type="match status" value="1"/>
</dbReference>
<accession>A0A6N3EKB3</accession>
<evidence type="ECO:0000256" key="2">
    <source>
        <dbReference type="ARBA" id="ARBA00023125"/>
    </source>
</evidence>
<evidence type="ECO:0000259" key="5">
    <source>
        <dbReference type="PROSITE" id="PS01124"/>
    </source>
</evidence>
<feature type="region of interest" description="Disordered" evidence="4">
    <location>
        <begin position="1"/>
        <end position="70"/>
    </location>
</feature>
<evidence type="ECO:0000256" key="1">
    <source>
        <dbReference type="ARBA" id="ARBA00023015"/>
    </source>
</evidence>
<evidence type="ECO:0000313" key="6">
    <source>
        <dbReference type="EMBL" id="VYU38047.1"/>
    </source>
</evidence>
<dbReference type="AlphaFoldDB" id="A0A6N3EKB3"/>
<sequence length="436" mass="49719">MAKKRKDKDKLKKAKKKLSKKTELKKKKKSKKKQNKKLQDKKVKKNKQKSELAKGNIATKEETSETEMSKLDTLKDASAKKTVLATAMAKDDAAVVVKQEPPESIKGESTTMTEETISPEQQELNEALTKLGNAFITEHWPKLRASGDTHPERAYQWPGKEDETIMICVFKGQHIEEAFHRHDFFFLNFAYQGDYGALSYTQDNYIKVKENECYIGQPYTGYALQGDSKEDIIIIGVLIQKEAFFKTFFPILAADQKVFNFFLEPQNNEFSENFIHLHFEKPNYVRRLLELMVLEFAESEEDTQAILQPLVAALLLGVAREQKAQQQAADSSTSSSLIDQIMQYISTHVDSVSLKQMAAELAYHPNYISNLIRQETGQSFSEIVSSHRMDRAASLLRGTDLSIEMIAGMLGYSNTSNFYKAFKKHFNTSPRSYIDK</sequence>
<dbReference type="RefSeq" id="WP_156705414.1">
    <property type="nucleotide sequence ID" value="NZ_CACRUX010000067.1"/>
</dbReference>
<evidence type="ECO:0000256" key="3">
    <source>
        <dbReference type="ARBA" id="ARBA00023163"/>
    </source>
</evidence>
<dbReference type="GO" id="GO:0043565">
    <property type="term" value="F:sequence-specific DNA binding"/>
    <property type="evidence" value="ECO:0007669"/>
    <property type="project" value="InterPro"/>
</dbReference>
<dbReference type="InterPro" id="IPR009057">
    <property type="entry name" value="Homeodomain-like_sf"/>
</dbReference>
<dbReference type="GO" id="GO:0003700">
    <property type="term" value="F:DNA-binding transcription factor activity"/>
    <property type="evidence" value="ECO:0007669"/>
    <property type="project" value="InterPro"/>
</dbReference>
<keyword evidence="3" id="KW-0804">Transcription</keyword>
<feature type="compositionally biased region" description="Basic residues" evidence="4">
    <location>
        <begin position="1"/>
        <end position="36"/>
    </location>
</feature>
<protein>
    <submittedName>
        <fullName evidence="6">Xylose operon regulatory protein</fullName>
    </submittedName>
</protein>
<gene>
    <name evidence="6" type="primary">xylR</name>
    <name evidence="6" type="ORF">VRLFYP33_01893</name>
</gene>
<keyword evidence="2" id="KW-0238">DNA-binding</keyword>
<dbReference type="SMART" id="SM00342">
    <property type="entry name" value="HTH_ARAC"/>
    <property type="match status" value="1"/>
</dbReference>
<feature type="compositionally biased region" description="Basic and acidic residues" evidence="4">
    <location>
        <begin position="59"/>
        <end position="70"/>
    </location>
</feature>
<feature type="domain" description="HTH araC/xylS-type" evidence="5">
    <location>
        <begin position="339"/>
        <end position="436"/>
    </location>
</feature>
<dbReference type="Gene3D" id="1.10.10.60">
    <property type="entry name" value="Homeodomain-like"/>
    <property type="match status" value="2"/>
</dbReference>
<dbReference type="InterPro" id="IPR018060">
    <property type="entry name" value="HTH_AraC"/>
</dbReference>
<dbReference type="SUPFAM" id="SSF46689">
    <property type="entry name" value="Homeodomain-like"/>
    <property type="match status" value="1"/>
</dbReference>
<proteinExistence type="predicted"/>
<dbReference type="PANTHER" id="PTHR43280:SF28">
    <property type="entry name" value="HTH-TYPE TRANSCRIPTIONAL ACTIVATOR RHAS"/>
    <property type="match status" value="1"/>
</dbReference>
<evidence type="ECO:0000256" key="4">
    <source>
        <dbReference type="SAM" id="MobiDB-lite"/>
    </source>
</evidence>
<name>A0A6N3EKB3_9FIRM</name>
<dbReference type="PROSITE" id="PS01124">
    <property type="entry name" value="HTH_ARAC_FAMILY_2"/>
    <property type="match status" value="1"/>
</dbReference>
<reference evidence="6" key="1">
    <citation type="submission" date="2019-11" db="EMBL/GenBank/DDBJ databases">
        <authorList>
            <person name="Feng L."/>
        </authorList>
    </citation>
    <scope>NUCLEOTIDE SEQUENCE</scope>
    <source>
        <strain evidence="6">VrattiLFYP33</strain>
    </source>
</reference>